<dbReference type="GO" id="GO:0005886">
    <property type="term" value="C:plasma membrane"/>
    <property type="evidence" value="ECO:0007669"/>
    <property type="project" value="UniProtKB-SubCell"/>
</dbReference>
<evidence type="ECO:0000256" key="3">
    <source>
        <dbReference type="ARBA" id="ARBA00008725"/>
    </source>
</evidence>
<comment type="caution">
    <text evidence="14">The sequence shown here is derived from an EMBL/GenBank/DDBJ whole genome shotgun (WGS) entry which is preliminary data.</text>
</comment>
<reference evidence="14 15" key="1">
    <citation type="journal article" date="2015" name="Genome Announc.">
        <title>Expanding the biotechnology potential of lactobacilli through comparative genomics of 213 strains and associated genera.</title>
        <authorList>
            <person name="Sun Z."/>
            <person name="Harris H.M."/>
            <person name="McCann A."/>
            <person name="Guo C."/>
            <person name="Argimon S."/>
            <person name="Zhang W."/>
            <person name="Yang X."/>
            <person name="Jeffery I.B."/>
            <person name="Cooney J.C."/>
            <person name="Kagawa T.F."/>
            <person name="Liu W."/>
            <person name="Song Y."/>
            <person name="Salvetti E."/>
            <person name="Wrobel A."/>
            <person name="Rasinkangas P."/>
            <person name="Parkhill J."/>
            <person name="Rea M.C."/>
            <person name="O'Sullivan O."/>
            <person name="Ritari J."/>
            <person name="Douillard F.P."/>
            <person name="Paul Ross R."/>
            <person name="Yang R."/>
            <person name="Briner A.E."/>
            <person name="Felis G.E."/>
            <person name="de Vos W.M."/>
            <person name="Barrangou R."/>
            <person name="Klaenhammer T.R."/>
            <person name="Caufield P.W."/>
            <person name="Cui Y."/>
            <person name="Zhang H."/>
            <person name="O'Toole P.W."/>
        </authorList>
    </citation>
    <scope>NUCLEOTIDE SEQUENCE [LARGE SCALE GENOMIC DNA]</scope>
    <source>
        <strain evidence="14 15">DSM 20593</strain>
    </source>
</reference>
<comment type="similarity">
    <text evidence="3 12">Belongs to the PstS family.</text>
</comment>
<dbReference type="Pfam" id="PF12849">
    <property type="entry name" value="PBP_like_2"/>
    <property type="match status" value="1"/>
</dbReference>
<dbReference type="PANTHER" id="PTHR30570:SF4">
    <property type="entry name" value="PHOSPHATE-BINDING PROTEIN PSTS 1"/>
    <property type="match status" value="1"/>
</dbReference>
<dbReference type="SUPFAM" id="SSF53850">
    <property type="entry name" value="Periplasmic binding protein-like II"/>
    <property type="match status" value="1"/>
</dbReference>
<keyword evidence="10 12" id="KW-0564">Palmitate</keyword>
<dbReference type="EMBL" id="JQBP01000005">
    <property type="protein sequence ID" value="KRN74812.1"/>
    <property type="molecule type" value="Genomic_DNA"/>
</dbReference>
<protein>
    <recommendedName>
        <fullName evidence="12">Phosphate-binding protein</fullName>
    </recommendedName>
</protein>
<evidence type="ECO:0000256" key="1">
    <source>
        <dbReference type="ARBA" id="ARBA00002841"/>
    </source>
</evidence>
<dbReference type="CDD" id="cd13653">
    <property type="entry name" value="PBP2_phosphate_like_1"/>
    <property type="match status" value="1"/>
</dbReference>
<keyword evidence="11 12" id="KW-0449">Lipoprotein</keyword>
<dbReference type="PATRIC" id="fig|1616.3.peg.1118"/>
<keyword evidence="5 12" id="KW-0813">Transport</keyword>
<evidence type="ECO:0000256" key="11">
    <source>
        <dbReference type="ARBA" id="ARBA00023288"/>
    </source>
</evidence>
<evidence type="ECO:0000256" key="6">
    <source>
        <dbReference type="ARBA" id="ARBA00022475"/>
    </source>
</evidence>
<dbReference type="Gene3D" id="3.40.190.10">
    <property type="entry name" value="Periplasmic binding protein-like II"/>
    <property type="match status" value="2"/>
</dbReference>
<evidence type="ECO:0000313" key="14">
    <source>
        <dbReference type="EMBL" id="KRN74812.1"/>
    </source>
</evidence>
<evidence type="ECO:0000256" key="5">
    <source>
        <dbReference type="ARBA" id="ARBA00022448"/>
    </source>
</evidence>
<organism evidence="14 15">
    <name type="scientific">Weissella kandleri</name>
    <dbReference type="NCBI Taxonomy" id="1616"/>
    <lineage>
        <taxon>Bacteria</taxon>
        <taxon>Bacillati</taxon>
        <taxon>Bacillota</taxon>
        <taxon>Bacilli</taxon>
        <taxon>Lactobacillales</taxon>
        <taxon>Lactobacillaceae</taxon>
        <taxon>Weissella</taxon>
    </lineage>
</organism>
<name>A0A0R2JJB6_9LACO</name>
<evidence type="ECO:0000256" key="10">
    <source>
        <dbReference type="ARBA" id="ARBA00023139"/>
    </source>
</evidence>
<dbReference type="Proteomes" id="UP000051655">
    <property type="component" value="Unassembled WGS sequence"/>
</dbReference>
<keyword evidence="7 12" id="KW-0592">Phosphate transport</keyword>
<dbReference type="STRING" id="1616.IV73_GL001089"/>
<keyword evidence="9" id="KW-0472">Membrane</keyword>
<dbReference type="InterPro" id="IPR050811">
    <property type="entry name" value="Phosphate_ABC_transporter"/>
</dbReference>
<evidence type="ECO:0000256" key="9">
    <source>
        <dbReference type="ARBA" id="ARBA00023136"/>
    </source>
</evidence>
<evidence type="ECO:0000256" key="2">
    <source>
        <dbReference type="ARBA" id="ARBA00004193"/>
    </source>
</evidence>
<sequence length="278" mass="29815">MGAVALTGAYLTKDKQQTINLNAVGSTALQPMVEAAGESFQRDTPGAYVNVQGGGSGTGLAQVQSGAVDMGMADMFAEEKKGIQAQKLTDHKVAVIGIAPILNPNVGVKNLTTQQLVDIFTKKITNWQQVGGANQAIVLVNRVNGSGTRATFEKYGLDGHFSAEGQEQDSSGTARSIVSSTPGAISYVAFSYLDDKQVLVPKVNGVQATDQNVMNGSYPIWAYEHIYTKGTESSVLQKFLRYLDSDEVQRKLVPQLGYISPHDMQVQRDVDGRTTPVK</sequence>
<feature type="domain" description="PBP" evidence="13">
    <location>
        <begin position="20"/>
        <end position="247"/>
    </location>
</feature>
<evidence type="ECO:0000256" key="12">
    <source>
        <dbReference type="RuleBase" id="RU367119"/>
    </source>
</evidence>
<dbReference type="AlphaFoldDB" id="A0A0R2JJB6"/>
<comment type="subunit">
    <text evidence="4 12">The complex is composed of two ATP-binding proteins (PstB), two transmembrane proteins (PstC and PstA) and a solute-binding protein (PstS).</text>
</comment>
<comment type="subcellular location">
    <subcellularLocation>
        <location evidence="2 12">Cell membrane</location>
        <topology evidence="2 12">Lipid-anchor</topology>
    </subcellularLocation>
</comment>
<proteinExistence type="inferred from homology"/>
<evidence type="ECO:0000256" key="8">
    <source>
        <dbReference type="ARBA" id="ARBA00022729"/>
    </source>
</evidence>
<dbReference type="NCBIfam" id="TIGR02136">
    <property type="entry name" value="ptsS_2"/>
    <property type="match status" value="1"/>
</dbReference>
<evidence type="ECO:0000259" key="13">
    <source>
        <dbReference type="Pfam" id="PF12849"/>
    </source>
</evidence>
<dbReference type="GO" id="GO:0042301">
    <property type="term" value="F:phosphate ion binding"/>
    <property type="evidence" value="ECO:0007669"/>
    <property type="project" value="UniProtKB-UniRule"/>
</dbReference>
<comment type="function">
    <text evidence="12">Involved in the system for phosphate transport across the cytoplasmic membrane.</text>
</comment>
<evidence type="ECO:0000256" key="7">
    <source>
        <dbReference type="ARBA" id="ARBA00022592"/>
    </source>
</evidence>
<evidence type="ECO:0000313" key="15">
    <source>
        <dbReference type="Proteomes" id="UP000051655"/>
    </source>
</evidence>
<gene>
    <name evidence="14" type="ORF">IV73_GL001089</name>
</gene>
<dbReference type="InterPro" id="IPR024370">
    <property type="entry name" value="PBP_domain"/>
</dbReference>
<accession>A0A0R2JJB6</accession>
<dbReference type="InterPro" id="IPR011862">
    <property type="entry name" value="Phos-bd"/>
</dbReference>
<keyword evidence="6 12" id="KW-1003">Cell membrane</keyword>
<comment type="function">
    <text evidence="1">Part of the ABC transporter complex PstSACB involved in phosphate import.</text>
</comment>
<keyword evidence="15" id="KW-1185">Reference proteome</keyword>
<keyword evidence="8" id="KW-0732">Signal</keyword>
<dbReference type="GO" id="GO:0006817">
    <property type="term" value="P:phosphate ion transport"/>
    <property type="evidence" value="ECO:0007669"/>
    <property type="project" value="UniProtKB-UniRule"/>
</dbReference>
<evidence type="ECO:0000256" key="4">
    <source>
        <dbReference type="ARBA" id="ARBA00011529"/>
    </source>
</evidence>
<dbReference type="PANTHER" id="PTHR30570">
    <property type="entry name" value="PERIPLASMIC PHOSPHATE BINDING COMPONENT OF PHOSPHATE ABC TRANSPORTER"/>
    <property type="match status" value="1"/>
</dbReference>